<organism evidence="2 3">
    <name type="scientific">Anatilimnocola aggregata</name>
    <dbReference type="NCBI Taxonomy" id="2528021"/>
    <lineage>
        <taxon>Bacteria</taxon>
        <taxon>Pseudomonadati</taxon>
        <taxon>Planctomycetota</taxon>
        <taxon>Planctomycetia</taxon>
        <taxon>Pirellulales</taxon>
        <taxon>Pirellulaceae</taxon>
        <taxon>Anatilimnocola</taxon>
    </lineage>
</organism>
<proteinExistence type="predicted"/>
<feature type="compositionally biased region" description="Polar residues" evidence="1">
    <location>
        <begin position="403"/>
        <end position="413"/>
    </location>
</feature>
<dbReference type="OrthoDB" id="215904at2"/>
<name>A0A517Y944_9BACT</name>
<feature type="compositionally biased region" description="Polar residues" evidence="1">
    <location>
        <begin position="423"/>
        <end position="432"/>
    </location>
</feature>
<dbReference type="KEGG" id="aagg:ETAA8_18020"/>
<reference evidence="2 3" key="1">
    <citation type="submission" date="2019-02" db="EMBL/GenBank/DDBJ databases">
        <title>Deep-cultivation of Planctomycetes and their phenomic and genomic characterization uncovers novel biology.</title>
        <authorList>
            <person name="Wiegand S."/>
            <person name="Jogler M."/>
            <person name="Boedeker C."/>
            <person name="Pinto D."/>
            <person name="Vollmers J."/>
            <person name="Rivas-Marin E."/>
            <person name="Kohn T."/>
            <person name="Peeters S.H."/>
            <person name="Heuer A."/>
            <person name="Rast P."/>
            <person name="Oberbeckmann S."/>
            <person name="Bunk B."/>
            <person name="Jeske O."/>
            <person name="Meyerdierks A."/>
            <person name="Storesund J.E."/>
            <person name="Kallscheuer N."/>
            <person name="Luecker S."/>
            <person name="Lage O.M."/>
            <person name="Pohl T."/>
            <person name="Merkel B.J."/>
            <person name="Hornburger P."/>
            <person name="Mueller R.-W."/>
            <person name="Bruemmer F."/>
            <person name="Labrenz M."/>
            <person name="Spormann A.M."/>
            <person name="Op den Camp H."/>
            <person name="Overmann J."/>
            <person name="Amann R."/>
            <person name="Jetten M.S.M."/>
            <person name="Mascher T."/>
            <person name="Medema M.H."/>
            <person name="Devos D.P."/>
            <person name="Kaster A.-K."/>
            <person name="Ovreas L."/>
            <person name="Rohde M."/>
            <person name="Galperin M.Y."/>
            <person name="Jogler C."/>
        </authorList>
    </citation>
    <scope>NUCLEOTIDE SEQUENCE [LARGE SCALE GENOMIC DNA]</scope>
    <source>
        <strain evidence="2 3">ETA_A8</strain>
    </source>
</reference>
<keyword evidence="3" id="KW-1185">Reference proteome</keyword>
<evidence type="ECO:0000313" key="3">
    <source>
        <dbReference type="Proteomes" id="UP000315017"/>
    </source>
</evidence>
<feature type="region of interest" description="Disordered" evidence="1">
    <location>
        <begin position="461"/>
        <end position="481"/>
    </location>
</feature>
<dbReference type="EMBL" id="CP036274">
    <property type="protein sequence ID" value="QDU26721.1"/>
    <property type="molecule type" value="Genomic_DNA"/>
</dbReference>
<sequence>MIQITRLLAKTIRSIVKRTLPRQAAQIVLTFRTGDAGLFVEVQGTNQALQFHDPRPQDSELLFVPLSVLDDVQGSKAEPVFLNCRRAGVLGASWQEKGVFQDLEYDAPEPASDAQSFPALPTQFVENSAELLLALRDAYETTDVESKRYALASIQIRGSDGIIAATDGRQLLKQSGFTFGFAEELLLEHTKFFASKELPHDQPVLVGKTDERVVFQIGPWTYWLSVLTEGRFPDIDRSIPSTHYSTATLKLASADAKFMVDNLHRLPNGETHRELTVDLNGKVILRAASPSTPRPAEMFLRNSSKQGDDVRICTDRKFLARAAAMGFSDIHFPDTASPAIASDASRTFVWMLLDPKEALKSSEDSLRIESPFSTRNDAPSVARRRESPLKQISSTVDLPPPQSATAEHSQPATKQRAARLSPASATKQTPSATDCAISIRSQLRTTLAAVNELIRTIKTEKRSRKSLKRAMESIKQLQDVA</sequence>
<dbReference type="RefSeq" id="WP_145087513.1">
    <property type="nucleotide sequence ID" value="NZ_CP036274.1"/>
</dbReference>
<gene>
    <name evidence="2" type="ORF">ETAA8_18020</name>
</gene>
<evidence type="ECO:0000256" key="1">
    <source>
        <dbReference type="SAM" id="MobiDB-lite"/>
    </source>
</evidence>
<dbReference type="AlphaFoldDB" id="A0A517Y944"/>
<protein>
    <submittedName>
        <fullName evidence="2">Uncharacterized protein</fullName>
    </submittedName>
</protein>
<evidence type="ECO:0000313" key="2">
    <source>
        <dbReference type="EMBL" id="QDU26721.1"/>
    </source>
</evidence>
<feature type="region of interest" description="Disordered" evidence="1">
    <location>
        <begin position="363"/>
        <end position="433"/>
    </location>
</feature>
<accession>A0A517Y944</accession>
<dbReference type="Proteomes" id="UP000315017">
    <property type="component" value="Chromosome"/>
</dbReference>